<dbReference type="OrthoDB" id="5100136at2"/>
<reference evidence="1 2" key="1">
    <citation type="submission" date="2018-11" db="EMBL/GenBank/DDBJ databases">
        <title>YIM 102482-1 draft genome.</title>
        <authorList>
            <person name="Li G."/>
            <person name="Jiang Y."/>
        </authorList>
    </citation>
    <scope>NUCLEOTIDE SEQUENCE [LARGE SCALE GENOMIC DNA]</scope>
    <source>
        <strain evidence="1 2">YIM 102482-1</strain>
    </source>
</reference>
<gene>
    <name evidence="1" type="ORF">EG850_08370</name>
</gene>
<dbReference type="InterPro" id="IPR025534">
    <property type="entry name" value="DUF4420"/>
</dbReference>
<dbReference type="Pfam" id="PF14390">
    <property type="entry name" value="DUF4420"/>
    <property type="match status" value="1"/>
</dbReference>
<evidence type="ECO:0000313" key="1">
    <source>
        <dbReference type="EMBL" id="RRJ86648.1"/>
    </source>
</evidence>
<organism evidence="1 2">
    <name type="scientific">Gulosibacter macacae</name>
    <dbReference type="NCBI Taxonomy" id="2488791"/>
    <lineage>
        <taxon>Bacteria</taxon>
        <taxon>Bacillati</taxon>
        <taxon>Actinomycetota</taxon>
        <taxon>Actinomycetes</taxon>
        <taxon>Micrococcales</taxon>
        <taxon>Microbacteriaceae</taxon>
        <taxon>Gulosibacter</taxon>
    </lineage>
</organism>
<evidence type="ECO:0000313" key="2">
    <source>
        <dbReference type="Proteomes" id="UP000274391"/>
    </source>
</evidence>
<accession>A0A3P3VX72</accession>
<dbReference type="RefSeq" id="WP_124972441.1">
    <property type="nucleotide sequence ID" value="NZ_RQVS01000008.1"/>
</dbReference>
<name>A0A3P3VX72_9MICO</name>
<dbReference type="EMBL" id="RQVS01000008">
    <property type="protein sequence ID" value="RRJ86648.1"/>
    <property type="molecule type" value="Genomic_DNA"/>
</dbReference>
<comment type="caution">
    <text evidence="1">The sequence shown here is derived from an EMBL/GenBank/DDBJ whole genome shotgun (WGS) entry which is preliminary data.</text>
</comment>
<proteinExistence type="predicted"/>
<keyword evidence="2" id="KW-1185">Reference proteome</keyword>
<dbReference type="Proteomes" id="UP000274391">
    <property type="component" value="Unassembled WGS sequence"/>
</dbReference>
<dbReference type="AlphaFoldDB" id="A0A3P3VX72"/>
<sequence length="336" mass="37323">MINEHRSIDPPIRVPGEWNVAETARIAAFIRDGRDWEGMRIPHPTLSLAIQLFDGERLTVAVDLADQPKPANQGRGAIDISYQSGPDDTHIRLSEHSRDDEKLLPFFTALVRNLGDARDERAAARAVRNTLESWRRAFAEKPPTLSKAELIGLAGELTVLEYLVDTVKRNGPAEVVSWWRGPAGADHDFSIPGYFDLEVKATNPTSARLQISNEFQLEAGALPLYLLHVGIQEARPSASNAKQLSGEIRRLSTKFDAAGLAEFEAQLHAINIDEQSPELLDFYFISSGVDWYAIEPGVPRITSGELPPGVRNVRYEISIEQLARHGRRPLDILEGL</sequence>
<protein>
    <submittedName>
        <fullName evidence="1">PD-(D/E)XK motif protein</fullName>
    </submittedName>
</protein>